<dbReference type="InterPro" id="IPR037401">
    <property type="entry name" value="SnoaL-like"/>
</dbReference>
<proteinExistence type="predicted"/>
<dbReference type="AlphaFoldDB" id="A0AAE3NTH3"/>
<dbReference type="SUPFAM" id="SSF54427">
    <property type="entry name" value="NTF2-like"/>
    <property type="match status" value="1"/>
</dbReference>
<dbReference type="Gene3D" id="3.10.450.50">
    <property type="match status" value="1"/>
</dbReference>
<dbReference type="CDD" id="cd00531">
    <property type="entry name" value="NTF2_like"/>
    <property type="match status" value="1"/>
</dbReference>
<dbReference type="RefSeq" id="WP_275567867.1">
    <property type="nucleotide sequence ID" value="NZ_JARGYC010000033.1"/>
</dbReference>
<dbReference type="InterPro" id="IPR032710">
    <property type="entry name" value="NTF2-like_dom_sf"/>
</dbReference>
<name>A0AAE3NTH3_9RHOB</name>
<evidence type="ECO:0000259" key="1">
    <source>
        <dbReference type="Pfam" id="PF13577"/>
    </source>
</evidence>
<dbReference type="Pfam" id="PF13577">
    <property type="entry name" value="SnoaL_4"/>
    <property type="match status" value="1"/>
</dbReference>
<evidence type="ECO:0000313" key="3">
    <source>
        <dbReference type="Proteomes" id="UP001220964"/>
    </source>
</evidence>
<comment type="caution">
    <text evidence="2">The sequence shown here is derived from an EMBL/GenBank/DDBJ whole genome shotgun (WGS) entry which is preliminary data.</text>
</comment>
<organism evidence="2 3">
    <name type="scientific">Psychromarinibacter sediminicola</name>
    <dbReference type="NCBI Taxonomy" id="3033385"/>
    <lineage>
        <taxon>Bacteria</taxon>
        <taxon>Pseudomonadati</taxon>
        <taxon>Pseudomonadota</taxon>
        <taxon>Alphaproteobacteria</taxon>
        <taxon>Rhodobacterales</taxon>
        <taxon>Paracoccaceae</taxon>
        <taxon>Psychromarinibacter</taxon>
    </lineage>
</organism>
<gene>
    <name evidence="2" type="ORF">P1J78_13355</name>
</gene>
<dbReference type="Proteomes" id="UP001220964">
    <property type="component" value="Unassembled WGS sequence"/>
</dbReference>
<evidence type="ECO:0000313" key="2">
    <source>
        <dbReference type="EMBL" id="MDF0601726.1"/>
    </source>
</evidence>
<sequence length="153" mass="17409">MRIDADRLALTGQLHALLVDYWHDVDTNWGRNAPDYYTPDGVFVGSKNAYEGRETIRAFYTWREDRGERTVIHAIHNFRAVFDGGPDRALCNWYLFLYAADGPPVHETALPISVSRMTDRLVRAGAGWLVSHRRFEQWFKGGIPTTNPDLSGG</sequence>
<feature type="domain" description="SnoaL-like" evidence="1">
    <location>
        <begin position="8"/>
        <end position="134"/>
    </location>
</feature>
<keyword evidence="3" id="KW-1185">Reference proteome</keyword>
<protein>
    <submittedName>
        <fullName evidence="2">Nuclear transport factor 2 family protein</fullName>
    </submittedName>
</protein>
<accession>A0AAE3NTH3</accession>
<dbReference type="EMBL" id="JARGYC010000033">
    <property type="protein sequence ID" value="MDF0601726.1"/>
    <property type="molecule type" value="Genomic_DNA"/>
</dbReference>
<reference evidence="2" key="1">
    <citation type="submission" date="2023-03" db="EMBL/GenBank/DDBJ databases">
        <title>Multiphase analysis and comparison of six strains from genera Psychromarinibacter, Lutimaribacter, and Maritimibacter, including a novel species: Psychromarinibacter sediminicola sp. nov.</title>
        <authorList>
            <person name="Wang Y.-H."/>
            <person name="Ye M.-Q."/>
            <person name="Du Z.-J."/>
        </authorList>
    </citation>
    <scope>NUCLEOTIDE SEQUENCE</scope>
    <source>
        <strain evidence="2">C21-152</strain>
    </source>
</reference>